<accession>A0A371HBP0</accession>
<proteinExistence type="predicted"/>
<dbReference type="AlphaFoldDB" id="A0A371HBP0"/>
<dbReference type="Proteomes" id="UP000257109">
    <property type="component" value="Unassembled WGS sequence"/>
</dbReference>
<feature type="non-terminal residue" evidence="1">
    <location>
        <position position="1"/>
    </location>
</feature>
<sequence length="130" mass="15055">MDKVFLHIDLEVQLAIEPRQRRVWGFMLTHRGIKANPDKCQAIINMISPQNVKEMQRLTGWLAPSKTKGHDLCLYLAVYEHTISVVILQKLELAEKIIAWSVKLFEFSLKYESRCVIKSQAIANFIVEMV</sequence>
<evidence type="ECO:0008006" key="3">
    <source>
        <dbReference type="Google" id="ProtNLM"/>
    </source>
</evidence>
<name>A0A371HBP0_MUCPR</name>
<keyword evidence="2" id="KW-1185">Reference proteome</keyword>
<protein>
    <recommendedName>
        <fullName evidence="3">Reverse transcriptase RNase H-like domain-containing protein</fullName>
    </recommendedName>
</protein>
<dbReference type="OrthoDB" id="101614at2759"/>
<reference evidence="1" key="1">
    <citation type="submission" date="2018-05" db="EMBL/GenBank/DDBJ databases">
        <title>Draft genome of Mucuna pruriens seed.</title>
        <authorList>
            <person name="Nnadi N.E."/>
            <person name="Vos R."/>
            <person name="Hasami M.H."/>
            <person name="Devisetty U.K."/>
            <person name="Aguiy J.C."/>
        </authorList>
    </citation>
    <scope>NUCLEOTIDE SEQUENCE [LARGE SCALE GENOMIC DNA]</scope>
    <source>
        <strain evidence="1">JCA_2017</strain>
    </source>
</reference>
<comment type="caution">
    <text evidence="1">The sequence shown here is derived from an EMBL/GenBank/DDBJ whole genome shotgun (WGS) entry which is preliminary data.</text>
</comment>
<organism evidence="1 2">
    <name type="scientific">Mucuna pruriens</name>
    <name type="common">Velvet bean</name>
    <name type="synonym">Dolichos pruriens</name>
    <dbReference type="NCBI Taxonomy" id="157652"/>
    <lineage>
        <taxon>Eukaryota</taxon>
        <taxon>Viridiplantae</taxon>
        <taxon>Streptophyta</taxon>
        <taxon>Embryophyta</taxon>
        <taxon>Tracheophyta</taxon>
        <taxon>Spermatophyta</taxon>
        <taxon>Magnoliopsida</taxon>
        <taxon>eudicotyledons</taxon>
        <taxon>Gunneridae</taxon>
        <taxon>Pentapetalae</taxon>
        <taxon>rosids</taxon>
        <taxon>fabids</taxon>
        <taxon>Fabales</taxon>
        <taxon>Fabaceae</taxon>
        <taxon>Papilionoideae</taxon>
        <taxon>50 kb inversion clade</taxon>
        <taxon>NPAAA clade</taxon>
        <taxon>indigoferoid/millettioid clade</taxon>
        <taxon>Phaseoleae</taxon>
        <taxon>Mucuna</taxon>
    </lineage>
</organism>
<gene>
    <name evidence="1" type="ORF">CR513_16650</name>
</gene>
<dbReference type="EMBL" id="QJKJ01003052">
    <property type="protein sequence ID" value="RDY00202.1"/>
    <property type="molecule type" value="Genomic_DNA"/>
</dbReference>
<evidence type="ECO:0000313" key="1">
    <source>
        <dbReference type="EMBL" id="RDY00202.1"/>
    </source>
</evidence>
<evidence type="ECO:0000313" key="2">
    <source>
        <dbReference type="Proteomes" id="UP000257109"/>
    </source>
</evidence>